<keyword evidence="1" id="KW-0812">Transmembrane</keyword>
<evidence type="ECO:0000256" key="1">
    <source>
        <dbReference type="SAM" id="Phobius"/>
    </source>
</evidence>
<dbReference type="AlphaFoldDB" id="A0A0E0KH02"/>
<evidence type="ECO:0000313" key="2">
    <source>
        <dbReference type="EnsemblPlants" id="OPUNC03G25640.1"/>
    </source>
</evidence>
<keyword evidence="1" id="KW-1133">Transmembrane helix</keyword>
<dbReference type="Gramene" id="OPUNC03G25640.1">
    <property type="protein sequence ID" value="OPUNC03G25640.1"/>
    <property type="gene ID" value="OPUNC03G25640"/>
</dbReference>
<protein>
    <submittedName>
        <fullName evidence="2">Uncharacterized protein</fullName>
    </submittedName>
</protein>
<accession>A0A0E0KH02</accession>
<feature type="transmembrane region" description="Helical" evidence="1">
    <location>
        <begin position="79"/>
        <end position="97"/>
    </location>
</feature>
<proteinExistence type="predicted"/>
<keyword evidence="3" id="KW-1185">Reference proteome</keyword>
<dbReference type="HOGENOM" id="CLU_164486_0_0_1"/>
<organism evidence="2">
    <name type="scientific">Oryza punctata</name>
    <name type="common">Red rice</name>
    <dbReference type="NCBI Taxonomy" id="4537"/>
    <lineage>
        <taxon>Eukaryota</taxon>
        <taxon>Viridiplantae</taxon>
        <taxon>Streptophyta</taxon>
        <taxon>Embryophyta</taxon>
        <taxon>Tracheophyta</taxon>
        <taxon>Spermatophyta</taxon>
        <taxon>Magnoliopsida</taxon>
        <taxon>Liliopsida</taxon>
        <taxon>Poales</taxon>
        <taxon>Poaceae</taxon>
        <taxon>BOP clade</taxon>
        <taxon>Oryzoideae</taxon>
        <taxon>Oryzeae</taxon>
        <taxon>Oryzinae</taxon>
        <taxon>Oryza</taxon>
    </lineage>
</organism>
<name>A0A0E0KH02_ORYPU</name>
<reference evidence="2" key="1">
    <citation type="submission" date="2015-04" db="UniProtKB">
        <authorList>
            <consortium name="EnsemblPlants"/>
        </authorList>
    </citation>
    <scope>IDENTIFICATION</scope>
</reference>
<dbReference type="EnsemblPlants" id="OPUNC03G25640.1">
    <property type="protein sequence ID" value="OPUNC03G25640.1"/>
    <property type="gene ID" value="OPUNC03G25640"/>
</dbReference>
<evidence type="ECO:0000313" key="3">
    <source>
        <dbReference type="Proteomes" id="UP000026962"/>
    </source>
</evidence>
<dbReference type="STRING" id="4537.A0A0E0KH02"/>
<keyword evidence="1" id="KW-0472">Membrane</keyword>
<dbReference type="Proteomes" id="UP000026962">
    <property type="component" value="Chromosome 3"/>
</dbReference>
<sequence length="110" mass="12273">MPEEEGAATAVSGCYAGPLVQHRWSGWGLSLTLAAGSQYPAPFAIPAAGRCTRRWGSSAPGWHVRWWWCRHGGMRLDRVYGMGLIAIYLAFVTIRVFDSLGLWTYSWWPA</sequence>
<reference evidence="2" key="2">
    <citation type="submission" date="2018-05" db="EMBL/GenBank/DDBJ databases">
        <title>OpunRS2 (Oryza punctata Reference Sequence Version 2).</title>
        <authorList>
            <person name="Zhang J."/>
            <person name="Kudrna D."/>
            <person name="Lee S."/>
            <person name="Talag J."/>
            <person name="Welchert J."/>
            <person name="Wing R.A."/>
        </authorList>
    </citation>
    <scope>NUCLEOTIDE SEQUENCE [LARGE SCALE GENOMIC DNA]</scope>
</reference>